<feature type="non-terminal residue" evidence="14">
    <location>
        <position position="75"/>
    </location>
</feature>
<evidence type="ECO:0000256" key="6">
    <source>
        <dbReference type="ARBA" id="ARBA00022692"/>
    </source>
</evidence>
<evidence type="ECO:0000256" key="7">
    <source>
        <dbReference type="ARBA" id="ARBA00022792"/>
    </source>
</evidence>
<keyword evidence="7" id="KW-0999">Mitochondrion inner membrane</keyword>
<name>A0A9P4HWA2_9PEZI</name>
<evidence type="ECO:0000256" key="3">
    <source>
        <dbReference type="ARBA" id="ARBA00005667"/>
    </source>
</evidence>
<dbReference type="GO" id="GO:0022900">
    <property type="term" value="P:electron transport chain"/>
    <property type="evidence" value="ECO:0007669"/>
    <property type="project" value="InterPro"/>
</dbReference>
<proteinExistence type="inferred from homology"/>
<keyword evidence="5" id="KW-0679">Respiratory chain</keyword>
<evidence type="ECO:0000256" key="13">
    <source>
        <dbReference type="SAM" id="Phobius"/>
    </source>
</evidence>
<evidence type="ECO:0008006" key="16">
    <source>
        <dbReference type="Google" id="ProtNLM"/>
    </source>
</evidence>
<feature type="region of interest" description="Disordered" evidence="12">
    <location>
        <begin position="1"/>
        <end position="26"/>
    </location>
</feature>
<evidence type="ECO:0000256" key="11">
    <source>
        <dbReference type="ARBA" id="ARBA00023136"/>
    </source>
</evidence>
<evidence type="ECO:0000256" key="10">
    <source>
        <dbReference type="ARBA" id="ARBA00023128"/>
    </source>
</evidence>
<dbReference type="EMBL" id="ML978719">
    <property type="protein sequence ID" value="KAF2087597.1"/>
    <property type="molecule type" value="Genomic_DNA"/>
</dbReference>
<evidence type="ECO:0000256" key="8">
    <source>
        <dbReference type="ARBA" id="ARBA00022982"/>
    </source>
</evidence>
<evidence type="ECO:0000313" key="15">
    <source>
        <dbReference type="Proteomes" id="UP000799776"/>
    </source>
</evidence>
<evidence type="ECO:0000256" key="5">
    <source>
        <dbReference type="ARBA" id="ARBA00022660"/>
    </source>
</evidence>
<evidence type="ECO:0000313" key="14">
    <source>
        <dbReference type="EMBL" id="KAF2087597.1"/>
    </source>
</evidence>
<protein>
    <recommendedName>
        <fullName evidence="16">NADH-ubiquinone oxidoreductase B12 subunit</fullName>
    </recommendedName>
</protein>
<dbReference type="PANTHER" id="PTHR15082">
    <property type="entry name" value="NADH-UBIQUINONE OXIDOREDUCTASE B12 SUBUNIT"/>
    <property type="match status" value="1"/>
</dbReference>
<sequence>PRGSLTGFDPQEHVRASQYPPRPDPWARHEAWRHTGPFTRYNRFKRAFPGLGIATVAFGVYLVYEAVFLKDDHAH</sequence>
<keyword evidence="4" id="KW-0813">Transport</keyword>
<dbReference type="PANTHER" id="PTHR15082:SF2">
    <property type="entry name" value="NADH DEHYDROGENASE [UBIQUINONE] 1 BETA SUBCOMPLEX SUBUNIT 3"/>
    <property type="match status" value="1"/>
</dbReference>
<dbReference type="GO" id="GO:0005743">
    <property type="term" value="C:mitochondrial inner membrane"/>
    <property type="evidence" value="ECO:0007669"/>
    <property type="project" value="UniProtKB-SubCell"/>
</dbReference>
<feature type="non-terminal residue" evidence="14">
    <location>
        <position position="1"/>
    </location>
</feature>
<evidence type="ECO:0000256" key="2">
    <source>
        <dbReference type="ARBA" id="ARBA00004298"/>
    </source>
</evidence>
<dbReference type="Proteomes" id="UP000799776">
    <property type="component" value="Unassembled WGS sequence"/>
</dbReference>
<gene>
    <name evidence="14" type="ORF">K490DRAFT_19936</name>
</gene>
<dbReference type="InterPro" id="IPR012576">
    <property type="entry name" value="NDUFB3"/>
</dbReference>
<organism evidence="14 15">
    <name type="scientific">Saccharata proteae CBS 121410</name>
    <dbReference type="NCBI Taxonomy" id="1314787"/>
    <lineage>
        <taxon>Eukaryota</taxon>
        <taxon>Fungi</taxon>
        <taxon>Dikarya</taxon>
        <taxon>Ascomycota</taxon>
        <taxon>Pezizomycotina</taxon>
        <taxon>Dothideomycetes</taxon>
        <taxon>Dothideomycetes incertae sedis</taxon>
        <taxon>Botryosphaeriales</taxon>
        <taxon>Saccharataceae</taxon>
        <taxon>Saccharata</taxon>
    </lineage>
</organism>
<dbReference type="GO" id="GO:0032981">
    <property type="term" value="P:mitochondrial respiratory chain complex I assembly"/>
    <property type="evidence" value="ECO:0007669"/>
    <property type="project" value="TreeGrafter"/>
</dbReference>
<keyword evidence="15" id="KW-1185">Reference proteome</keyword>
<comment type="subcellular location">
    <subcellularLocation>
        <location evidence="2">Mitochondrion inner membrane</location>
        <topology evidence="2">Single-pass membrane protein</topology>
        <orientation evidence="2">Matrix side</orientation>
    </subcellularLocation>
</comment>
<feature type="transmembrane region" description="Helical" evidence="13">
    <location>
        <begin position="47"/>
        <end position="64"/>
    </location>
</feature>
<evidence type="ECO:0000256" key="4">
    <source>
        <dbReference type="ARBA" id="ARBA00022448"/>
    </source>
</evidence>
<evidence type="ECO:0000256" key="1">
    <source>
        <dbReference type="ARBA" id="ARBA00003195"/>
    </source>
</evidence>
<comment type="similarity">
    <text evidence="3">Belongs to the complex I NDUFB3 subunit family.</text>
</comment>
<accession>A0A9P4HWA2</accession>
<comment type="caution">
    <text evidence="14">The sequence shown here is derived from an EMBL/GenBank/DDBJ whole genome shotgun (WGS) entry which is preliminary data.</text>
</comment>
<reference evidence="14" key="1">
    <citation type="journal article" date="2020" name="Stud. Mycol.">
        <title>101 Dothideomycetes genomes: a test case for predicting lifestyles and emergence of pathogens.</title>
        <authorList>
            <person name="Haridas S."/>
            <person name="Albert R."/>
            <person name="Binder M."/>
            <person name="Bloem J."/>
            <person name="Labutti K."/>
            <person name="Salamov A."/>
            <person name="Andreopoulos B."/>
            <person name="Baker S."/>
            <person name="Barry K."/>
            <person name="Bills G."/>
            <person name="Bluhm B."/>
            <person name="Cannon C."/>
            <person name="Castanera R."/>
            <person name="Culley D."/>
            <person name="Daum C."/>
            <person name="Ezra D."/>
            <person name="Gonzalez J."/>
            <person name="Henrissat B."/>
            <person name="Kuo A."/>
            <person name="Liang C."/>
            <person name="Lipzen A."/>
            <person name="Lutzoni F."/>
            <person name="Magnuson J."/>
            <person name="Mondo S."/>
            <person name="Nolan M."/>
            <person name="Ohm R."/>
            <person name="Pangilinan J."/>
            <person name="Park H.-J."/>
            <person name="Ramirez L."/>
            <person name="Alfaro M."/>
            <person name="Sun H."/>
            <person name="Tritt A."/>
            <person name="Yoshinaga Y."/>
            <person name="Zwiers L.-H."/>
            <person name="Turgeon B."/>
            <person name="Goodwin S."/>
            <person name="Spatafora J."/>
            <person name="Crous P."/>
            <person name="Grigoriev I."/>
        </authorList>
    </citation>
    <scope>NUCLEOTIDE SEQUENCE</scope>
    <source>
        <strain evidence="14">CBS 121410</strain>
    </source>
</reference>
<dbReference type="OrthoDB" id="521512at2759"/>
<keyword evidence="9 13" id="KW-1133">Transmembrane helix</keyword>
<evidence type="ECO:0000256" key="12">
    <source>
        <dbReference type="SAM" id="MobiDB-lite"/>
    </source>
</evidence>
<dbReference type="Pfam" id="PF08122">
    <property type="entry name" value="NDUF_B12"/>
    <property type="match status" value="1"/>
</dbReference>
<keyword evidence="10" id="KW-0496">Mitochondrion</keyword>
<dbReference type="AlphaFoldDB" id="A0A9P4HWA2"/>
<keyword evidence="11 13" id="KW-0472">Membrane</keyword>
<keyword evidence="8" id="KW-0249">Electron transport</keyword>
<comment type="function">
    <text evidence="1">Accessory subunit of the mitochondrial membrane respiratory chain NADH dehydrogenase (Complex I), that is believed not to be involved in catalysis. Complex I functions in the transfer of electrons from NADH to the respiratory chain. The immediate electron acceptor for the enzyme is believed to be ubiquinone.</text>
</comment>
<evidence type="ECO:0000256" key="9">
    <source>
        <dbReference type="ARBA" id="ARBA00022989"/>
    </source>
</evidence>
<keyword evidence="6 13" id="KW-0812">Transmembrane</keyword>